<dbReference type="InterPro" id="IPR013783">
    <property type="entry name" value="Ig-like_fold"/>
</dbReference>
<dbReference type="PROSITE" id="PS50093">
    <property type="entry name" value="PKD"/>
    <property type="match status" value="1"/>
</dbReference>
<name>A0AAJ6BF52_9BACT</name>
<dbReference type="AlphaFoldDB" id="A0AAJ6BF52"/>
<dbReference type="NCBIfam" id="TIGR04131">
    <property type="entry name" value="Bac_Flav_CTERM"/>
    <property type="match status" value="1"/>
</dbReference>
<proteinExistence type="predicted"/>
<dbReference type="SUPFAM" id="SSF49299">
    <property type="entry name" value="PKD domain"/>
    <property type="match status" value="1"/>
</dbReference>
<dbReference type="Pfam" id="PF13585">
    <property type="entry name" value="CHU_C"/>
    <property type="match status" value="1"/>
</dbReference>
<dbReference type="InterPro" id="IPR026341">
    <property type="entry name" value="T9SS_type_B"/>
</dbReference>
<dbReference type="InterPro" id="IPR000601">
    <property type="entry name" value="PKD_dom"/>
</dbReference>
<organism evidence="2 3">
    <name type="scientific">Candidatus Pseudobacter hemicellulosilyticus</name>
    <dbReference type="NCBI Taxonomy" id="3121375"/>
    <lineage>
        <taxon>Bacteria</taxon>
        <taxon>Pseudomonadati</taxon>
        <taxon>Bacteroidota</taxon>
        <taxon>Chitinophagia</taxon>
        <taxon>Chitinophagales</taxon>
        <taxon>Chitinophagaceae</taxon>
        <taxon>Pseudobacter</taxon>
    </lineage>
</organism>
<feature type="domain" description="PKD" evidence="1">
    <location>
        <begin position="403"/>
        <end position="453"/>
    </location>
</feature>
<evidence type="ECO:0000313" key="2">
    <source>
        <dbReference type="EMBL" id="WEK35255.1"/>
    </source>
</evidence>
<dbReference type="InterPro" id="IPR035986">
    <property type="entry name" value="PKD_dom_sf"/>
</dbReference>
<dbReference type="Proteomes" id="UP001220610">
    <property type="component" value="Chromosome"/>
</dbReference>
<evidence type="ECO:0000259" key="1">
    <source>
        <dbReference type="PROSITE" id="PS50093"/>
    </source>
</evidence>
<dbReference type="EMBL" id="CP119311">
    <property type="protein sequence ID" value="WEK35255.1"/>
    <property type="molecule type" value="Genomic_DNA"/>
</dbReference>
<reference evidence="2" key="1">
    <citation type="submission" date="2023-03" db="EMBL/GenBank/DDBJ databases">
        <title>Andean soil-derived lignocellulolytic bacterial consortium as a source of novel taxa and putative plastic-active enzymes.</title>
        <authorList>
            <person name="Diaz-Garcia L."/>
            <person name="Chuvochina M."/>
            <person name="Feuerriegel G."/>
            <person name="Bunk B."/>
            <person name="Sproer C."/>
            <person name="Streit W.R."/>
            <person name="Rodriguez L.M."/>
            <person name="Overmann J."/>
            <person name="Jimenez D.J."/>
        </authorList>
    </citation>
    <scope>NUCLEOTIDE SEQUENCE</scope>
    <source>
        <strain evidence="2">MAG 7</strain>
    </source>
</reference>
<gene>
    <name evidence="2" type="ORF">P0Y53_22420</name>
</gene>
<protein>
    <submittedName>
        <fullName evidence="2">Gliding motility-associated C-terminal domain-containing protein</fullName>
    </submittedName>
</protein>
<accession>A0AAJ6BF52</accession>
<dbReference type="CDD" id="cd00146">
    <property type="entry name" value="PKD"/>
    <property type="match status" value="1"/>
</dbReference>
<evidence type="ECO:0000313" key="3">
    <source>
        <dbReference type="Proteomes" id="UP001220610"/>
    </source>
</evidence>
<dbReference type="Gene3D" id="2.60.40.10">
    <property type="entry name" value="Immunoglobulins"/>
    <property type="match status" value="1"/>
</dbReference>
<sequence length="858" mass="93004">MECFYAHADHITGGEMFYTLLSSSNGQYRYNITFKLFMDCYSQRQFNNPATIGVFNRQSHTRFTEMPVSLTSTELLNLTNTGPCITDPPPVCYRVGYYNFTITLPASAEGYLLTCMVNYRINGISNLISEYSNIGATYTGEIPGTAQLAGAPANNSAKFTGSDLVVVCANNTLLYSFAATDPDGDQLRYSFSDAWQSSGNLGNGGTGSPGPPPYQSVPYGHPFNGSSPLGSTIRIDPNTGLITGIAPGNGIYVVTVSVQEIRNNVVIATQRKDLQIKITACSIASASLPDAYMLCRNSMTIELANQSNSPLIRTQHWELSNRQGQVLFSSAQASASFTFPDTGLYQVKLVINRGDDCADSSKAPAYVYPGFHPAFSFTGICISKPTLFTNTTSTIWGALSASQWDFGEPAALDDFSSATNPSYTYPGLGLKRVQLIAHNSNGCIDTTAQTIQIVDKPPILLAFRDTLICLSDQLQLRAGGAGQYQWSPDEDMLDAQTATPLVSPVSTTKYYVELEDNGCRNTDSVQVRVVDHVSLQLMPDTSICQADTIRLRLQSDGLQYSWTPAAQLLDPQAPMPLAVTAAETRYQVTAVIGGCSSSGSVTVSTVPYPIADAGPDQTICYAASTQLRAQTDGSSVRWLPAGSLSNTRSLQPIARPASTTAYILEAYDIKGCPKPGRDTILVTVLPKIFPFAGRDTTAIIGQPLQLQASGGTSYQWWPATGLSATNIANPIARYQQSSPGIQYKVWVWDEAGCVDSTYLLVRVFNTRPSVFVPNAFTPNGDGRNDRFRFVAAGMQRIHFFRIFNRWGQLVYSAADSQPGWDGAVGGKPQEAGSYVWMIQAVDYTGAPYFQKGTMTLIR</sequence>